<accession>A0A382LYV1</accession>
<dbReference type="Pfam" id="PF00211">
    <property type="entry name" value="Guanylate_cyc"/>
    <property type="match status" value="1"/>
</dbReference>
<dbReference type="GO" id="GO:0035556">
    <property type="term" value="P:intracellular signal transduction"/>
    <property type="evidence" value="ECO:0007669"/>
    <property type="project" value="InterPro"/>
</dbReference>
<evidence type="ECO:0000256" key="1">
    <source>
        <dbReference type="SAM" id="Phobius"/>
    </source>
</evidence>
<keyword evidence="1" id="KW-0472">Membrane</keyword>
<feature type="domain" description="Guanylate cyclase" evidence="2">
    <location>
        <begin position="279"/>
        <end position="346"/>
    </location>
</feature>
<dbReference type="SUPFAM" id="SSF55073">
    <property type="entry name" value="Nucleotide cyclase"/>
    <property type="match status" value="1"/>
</dbReference>
<feature type="transmembrane region" description="Helical" evidence="1">
    <location>
        <begin position="213"/>
        <end position="232"/>
    </location>
</feature>
<dbReference type="AlphaFoldDB" id="A0A382LYV1"/>
<dbReference type="Gene3D" id="3.30.70.1230">
    <property type="entry name" value="Nucleotide cyclase"/>
    <property type="match status" value="1"/>
</dbReference>
<dbReference type="PANTHER" id="PTHR43081">
    <property type="entry name" value="ADENYLATE CYCLASE, TERMINAL-DIFFERENTIATION SPECIFIC-RELATED"/>
    <property type="match status" value="1"/>
</dbReference>
<dbReference type="InterPro" id="IPR029787">
    <property type="entry name" value="Nucleotide_cyclase"/>
</dbReference>
<keyword evidence="1" id="KW-0812">Transmembrane</keyword>
<dbReference type="PROSITE" id="PS50125">
    <property type="entry name" value="GUANYLATE_CYCLASE_2"/>
    <property type="match status" value="1"/>
</dbReference>
<dbReference type="PANTHER" id="PTHR43081:SF1">
    <property type="entry name" value="ADENYLATE CYCLASE, TERMINAL-DIFFERENTIATION SPECIFIC"/>
    <property type="match status" value="1"/>
</dbReference>
<evidence type="ECO:0000259" key="2">
    <source>
        <dbReference type="PROSITE" id="PS50125"/>
    </source>
</evidence>
<protein>
    <recommendedName>
        <fullName evidence="2">Guanylate cyclase domain-containing protein</fullName>
    </recommendedName>
</protein>
<organism evidence="3">
    <name type="scientific">marine metagenome</name>
    <dbReference type="NCBI Taxonomy" id="408172"/>
    <lineage>
        <taxon>unclassified sequences</taxon>
        <taxon>metagenomes</taxon>
        <taxon>ecological metagenomes</taxon>
    </lineage>
</organism>
<keyword evidence="1" id="KW-1133">Transmembrane helix</keyword>
<sequence>MSTNTSLIPKIDLRSKIIEIITVLILLAESAWVLFSLQHKLNQPTVQSRAMHLLIQYAFETEEHKKGLLHQAERERIYFWPGNGMPVQSQVSLTTRLDQVLSERYGEEYLSLPAEELKMMRESTLPWLEQVVLERADVWKSINFPENLEQWFTLSKDEKSFIATSLVQMTRYTWLGYDKHLYFAVLPNQNGTLSLFLSAVADNVEILSFLEATWLQMLLLIVTLILFLVYNFKLLLDSRKILAITQIFEKFVPRQFLQKIATDGIENIQLGRAESDHVTVLFCDIRSFTSLSESMNPQEILNFLNSYFKHMNQPIAKKEGIIDKYVGDAIMAVFNFPEFDDKYEAE</sequence>
<dbReference type="CDD" id="cd07302">
    <property type="entry name" value="CHD"/>
    <property type="match status" value="1"/>
</dbReference>
<proteinExistence type="predicted"/>
<evidence type="ECO:0000313" key="3">
    <source>
        <dbReference type="EMBL" id="SVC41658.1"/>
    </source>
</evidence>
<name>A0A382LYV1_9ZZZZ</name>
<dbReference type="EMBL" id="UINC01090053">
    <property type="protein sequence ID" value="SVC41658.1"/>
    <property type="molecule type" value="Genomic_DNA"/>
</dbReference>
<dbReference type="InterPro" id="IPR050697">
    <property type="entry name" value="Adenylyl/Guanylyl_Cyclase_3/4"/>
</dbReference>
<feature type="non-terminal residue" evidence="3">
    <location>
        <position position="346"/>
    </location>
</feature>
<dbReference type="InterPro" id="IPR001054">
    <property type="entry name" value="A/G_cyclase"/>
</dbReference>
<gene>
    <name evidence="3" type="ORF">METZ01_LOCUS294512</name>
</gene>
<dbReference type="GO" id="GO:0009190">
    <property type="term" value="P:cyclic nucleotide biosynthetic process"/>
    <property type="evidence" value="ECO:0007669"/>
    <property type="project" value="InterPro"/>
</dbReference>
<reference evidence="3" key="1">
    <citation type="submission" date="2018-05" db="EMBL/GenBank/DDBJ databases">
        <authorList>
            <person name="Lanie J.A."/>
            <person name="Ng W.-L."/>
            <person name="Kazmierczak K.M."/>
            <person name="Andrzejewski T.M."/>
            <person name="Davidsen T.M."/>
            <person name="Wayne K.J."/>
            <person name="Tettelin H."/>
            <person name="Glass J.I."/>
            <person name="Rusch D."/>
            <person name="Podicherti R."/>
            <person name="Tsui H.-C.T."/>
            <person name="Winkler M.E."/>
        </authorList>
    </citation>
    <scope>NUCLEOTIDE SEQUENCE</scope>
</reference>